<keyword evidence="1" id="KW-0479">Metal-binding</keyword>
<keyword evidence="2" id="KW-0547">Nucleotide-binding</keyword>
<dbReference type="GO" id="GO:0016226">
    <property type="term" value="P:iron-sulfur cluster assembly"/>
    <property type="evidence" value="ECO:0007669"/>
    <property type="project" value="InterPro"/>
</dbReference>
<evidence type="ECO:0000256" key="2">
    <source>
        <dbReference type="ARBA" id="ARBA00022741"/>
    </source>
</evidence>
<keyword evidence="10" id="KW-1185">Reference proteome</keyword>
<name>A0AAV8V1W7_9RHOD</name>
<sequence>MGGGLGFVAGISGLNRQRNFRSESYLRRGRDGSSLCRSRRVITRMTAAEESENKYQREEAELLNTLKAIIDPDLGKDIVTLGFVQEIQFAVDGDKLKVSFNVELTTPACPIKDQFRIDCKDLAESLPFISTADVNMTAVDVSTTVNGALKGVRSVIAVASCKGGVGKSTTAVNLAYALSKAGARVGIMDADIYGPSLPTMVVPESDMVEFEEGLIKPLRYEGVKLMSFGYVNSDSAIMRGPMIANMLSQLLTTTNWGELDYLIIDMPPGTGDVQLTLSQNLNITAAVIVTTPQKLSFVDVVKGLDMFMKVNVPSIAVVENMSYFEAPDTKIKHYIFGSGYTQRLKNQFGIQNSFGIPIETDLAEKCDAGVPFVVSEPDSETSLIYDDIAKSVVMEVAKIQHGALPLPKIQFDKESGLIEVVVEGSPKQEVVPVKLRRQCRCALCIDEMTGVKVLKDEDVPESISPRAIRPIGNYATQIDWSDGHTSLYPFSKFVDAWVEGPRQVEGKAEQVAGKAEQVEEPELATA</sequence>
<dbReference type="GO" id="GO:0140663">
    <property type="term" value="F:ATP-dependent FeS chaperone activity"/>
    <property type="evidence" value="ECO:0007669"/>
    <property type="project" value="InterPro"/>
</dbReference>
<gene>
    <name evidence="9" type="ORF">NDN08_005419</name>
</gene>
<dbReference type="EMBL" id="JAMWBK010000001">
    <property type="protein sequence ID" value="KAJ8908714.1"/>
    <property type="molecule type" value="Genomic_DNA"/>
</dbReference>
<dbReference type="AlphaFoldDB" id="A0AAV8V1W7"/>
<dbReference type="PANTHER" id="PTHR42961:SF2">
    <property type="entry name" value="IRON-SULFUR PROTEIN NUBPL"/>
    <property type="match status" value="1"/>
</dbReference>
<keyword evidence="5" id="KW-0411">Iron-sulfur</keyword>
<dbReference type="PROSITE" id="PS01215">
    <property type="entry name" value="MRP"/>
    <property type="match status" value="1"/>
</dbReference>
<evidence type="ECO:0000256" key="3">
    <source>
        <dbReference type="ARBA" id="ARBA00022840"/>
    </source>
</evidence>
<dbReference type="InterPro" id="IPR027417">
    <property type="entry name" value="P-loop_NTPase"/>
</dbReference>
<evidence type="ECO:0000256" key="4">
    <source>
        <dbReference type="ARBA" id="ARBA00023004"/>
    </source>
</evidence>
<evidence type="ECO:0000259" key="8">
    <source>
        <dbReference type="Pfam" id="PF06155"/>
    </source>
</evidence>
<dbReference type="InterPro" id="IPR033756">
    <property type="entry name" value="YlxH/NBP35"/>
</dbReference>
<dbReference type="PANTHER" id="PTHR42961">
    <property type="entry name" value="IRON-SULFUR PROTEIN NUBPL"/>
    <property type="match status" value="1"/>
</dbReference>
<dbReference type="FunFam" id="3.40.50.300:FF:001119">
    <property type="entry name" value="Iron-sulfur cluster carrier protein"/>
    <property type="match status" value="1"/>
</dbReference>
<keyword evidence="4" id="KW-0408">Iron</keyword>
<dbReference type="InterPro" id="IPR044304">
    <property type="entry name" value="NUBPL-like"/>
</dbReference>
<evidence type="ECO:0000313" key="9">
    <source>
        <dbReference type="EMBL" id="KAJ8908714.1"/>
    </source>
</evidence>
<dbReference type="GO" id="GO:0005524">
    <property type="term" value="F:ATP binding"/>
    <property type="evidence" value="ECO:0007669"/>
    <property type="project" value="UniProtKB-KW"/>
</dbReference>
<accession>A0AAV8V1W7</accession>
<evidence type="ECO:0008006" key="11">
    <source>
        <dbReference type="Google" id="ProtNLM"/>
    </source>
</evidence>
<dbReference type="InterPro" id="IPR010376">
    <property type="entry name" value="GBBH-like_N"/>
</dbReference>
<proteinExistence type="inferred from homology"/>
<dbReference type="HAMAP" id="MF_02040">
    <property type="entry name" value="Mrp_NBP35"/>
    <property type="match status" value="1"/>
</dbReference>
<dbReference type="InterPro" id="IPR019591">
    <property type="entry name" value="Mrp/NBP35_ATP-bd"/>
</dbReference>
<dbReference type="Proteomes" id="UP001157974">
    <property type="component" value="Unassembled WGS sequence"/>
</dbReference>
<feature type="domain" description="MIP18 family-like" evidence="7">
    <location>
        <begin position="59"/>
        <end position="128"/>
    </location>
</feature>
<evidence type="ECO:0000259" key="7">
    <source>
        <dbReference type="Pfam" id="PF01883"/>
    </source>
</evidence>
<dbReference type="Gene3D" id="3.40.50.300">
    <property type="entry name" value="P-loop containing nucleotide triphosphate hydrolases"/>
    <property type="match status" value="1"/>
</dbReference>
<dbReference type="InterPro" id="IPR034904">
    <property type="entry name" value="FSCA_dom_sf"/>
</dbReference>
<comment type="caution">
    <text evidence="9">The sequence shown here is derived from an EMBL/GenBank/DDBJ whole genome shotgun (WGS) entry which is preliminary data.</text>
</comment>
<evidence type="ECO:0000256" key="5">
    <source>
        <dbReference type="ARBA" id="ARBA00023014"/>
    </source>
</evidence>
<dbReference type="SUPFAM" id="SSF117916">
    <property type="entry name" value="Fe-S cluster assembly (FSCA) domain-like"/>
    <property type="match status" value="1"/>
</dbReference>
<dbReference type="GO" id="GO:0051539">
    <property type="term" value="F:4 iron, 4 sulfur cluster binding"/>
    <property type="evidence" value="ECO:0007669"/>
    <property type="project" value="TreeGrafter"/>
</dbReference>
<dbReference type="InterPro" id="IPR000808">
    <property type="entry name" value="Mrp-like_CS"/>
</dbReference>
<comment type="similarity">
    <text evidence="6">Belongs to the Mrp/NBP35 ATP-binding proteins family.</text>
</comment>
<dbReference type="Gene3D" id="3.30.300.130">
    <property type="entry name" value="Fe-S cluster assembly (FSCA)"/>
    <property type="match status" value="1"/>
</dbReference>
<dbReference type="InterPro" id="IPR038492">
    <property type="entry name" value="GBBH-like_N_sf"/>
</dbReference>
<organism evidence="9 10">
    <name type="scientific">Rhodosorus marinus</name>
    <dbReference type="NCBI Taxonomy" id="101924"/>
    <lineage>
        <taxon>Eukaryota</taxon>
        <taxon>Rhodophyta</taxon>
        <taxon>Stylonematophyceae</taxon>
        <taxon>Stylonematales</taxon>
        <taxon>Stylonemataceae</taxon>
        <taxon>Rhodosorus</taxon>
    </lineage>
</organism>
<dbReference type="InterPro" id="IPR002744">
    <property type="entry name" value="MIP18-like"/>
</dbReference>
<evidence type="ECO:0000256" key="1">
    <source>
        <dbReference type="ARBA" id="ARBA00022723"/>
    </source>
</evidence>
<dbReference type="Pfam" id="PF06155">
    <property type="entry name" value="GBBH-like_N"/>
    <property type="match status" value="1"/>
</dbReference>
<evidence type="ECO:0000256" key="6">
    <source>
        <dbReference type="ARBA" id="ARBA00024036"/>
    </source>
</evidence>
<dbReference type="Pfam" id="PF10609">
    <property type="entry name" value="ParA"/>
    <property type="match status" value="1"/>
</dbReference>
<dbReference type="SUPFAM" id="SSF52540">
    <property type="entry name" value="P-loop containing nucleoside triphosphate hydrolases"/>
    <property type="match status" value="1"/>
</dbReference>
<keyword evidence="3" id="KW-0067">ATP-binding</keyword>
<dbReference type="CDD" id="cd02037">
    <property type="entry name" value="Mrp_NBP35"/>
    <property type="match status" value="1"/>
</dbReference>
<reference evidence="9 10" key="1">
    <citation type="journal article" date="2023" name="Nat. Commun.">
        <title>Origin of minicircular mitochondrial genomes in red algae.</title>
        <authorList>
            <person name="Lee Y."/>
            <person name="Cho C.H."/>
            <person name="Lee Y.M."/>
            <person name="Park S.I."/>
            <person name="Yang J.H."/>
            <person name="West J.A."/>
            <person name="Bhattacharya D."/>
            <person name="Yoon H.S."/>
        </authorList>
    </citation>
    <scope>NUCLEOTIDE SEQUENCE [LARGE SCALE GENOMIC DNA]</scope>
    <source>
        <strain evidence="9 10">CCMP1338</strain>
        <tissue evidence="9">Whole cell</tissue>
    </source>
</reference>
<dbReference type="Pfam" id="PF01883">
    <property type="entry name" value="FeS_assembly_P"/>
    <property type="match status" value="1"/>
</dbReference>
<feature type="domain" description="Gamma-butyrobetaine hydroxylase-like N-terminal" evidence="8">
    <location>
        <begin position="410"/>
        <end position="491"/>
    </location>
</feature>
<dbReference type="GO" id="GO:0046872">
    <property type="term" value="F:metal ion binding"/>
    <property type="evidence" value="ECO:0007669"/>
    <property type="project" value="UniProtKB-KW"/>
</dbReference>
<protein>
    <recommendedName>
        <fullName evidence="11">MIP18 family-like domain-containing protein</fullName>
    </recommendedName>
</protein>
<evidence type="ECO:0000313" key="10">
    <source>
        <dbReference type="Proteomes" id="UP001157974"/>
    </source>
</evidence>
<dbReference type="Gene3D" id="3.30.2020.30">
    <property type="match status" value="1"/>
</dbReference>